<dbReference type="PANTHER" id="PTHR21600">
    <property type="entry name" value="MITOCHONDRIAL RNA PSEUDOURIDINE SYNTHASE"/>
    <property type="match status" value="1"/>
</dbReference>
<gene>
    <name evidence="4" type="ORF">DBRI00130_LOCUS9903</name>
</gene>
<dbReference type="Gene3D" id="3.30.2350.10">
    <property type="entry name" value="Pseudouridine synthase"/>
    <property type="match status" value="1"/>
</dbReference>
<dbReference type="CDD" id="cd02869">
    <property type="entry name" value="PseudoU_synth_RluA_like"/>
    <property type="match status" value="1"/>
</dbReference>
<dbReference type="GO" id="GO:0009982">
    <property type="term" value="F:pseudouridine synthase activity"/>
    <property type="evidence" value="ECO:0007669"/>
    <property type="project" value="InterPro"/>
</dbReference>
<dbReference type="InterPro" id="IPR006145">
    <property type="entry name" value="PsdUridine_synth_RsuA/RluA"/>
</dbReference>
<dbReference type="InterPro" id="IPR006224">
    <property type="entry name" value="PsdUridine_synth_RluA-like_CS"/>
</dbReference>
<dbReference type="Pfam" id="PF00849">
    <property type="entry name" value="PseudoU_synth_2"/>
    <property type="match status" value="1"/>
</dbReference>
<evidence type="ECO:0000256" key="2">
    <source>
        <dbReference type="SAM" id="MobiDB-lite"/>
    </source>
</evidence>
<sequence>MSSSSSCNDHSKAKTKQEQQRILYYKCEIDTTSPNTVIITRIPITTAATAPPPTPSSPAAATNPLPPQEPLPESVLQYQRQLRKVQASNRATNTSLTPSQHLKVLHSDEYLVITNKPSGVLCVPGVHDHPSLLSLVHQKFGFTQKEEEVLPGKRYKKKQKKEKKVSMNNMIVHRLDMDTSGIVVFGLNNLVVKSLHELFRTRKVTKKYEALLCGHLPPHMSKGTIQMPLQRDHRHPPFMRISTPKSETEAEEAVKDLQHAGYKKLIMKQPKDSVTEFKVLSREWLCVDEKDGSISNRVVEEDGEIERTGGGDGREKDGCFPVTRVELVPVTGRTHQLRVHCAAIGHPIVADPAYGIWGEASPNGGFDESDMYIMFPHRANLDLQRAIDAAVRPSNSSTLLTGDNIVDKEHKDATNKEEDCEGKDNNDNDAMCMCLHARELRFDHPVTGEDLLVEAPPSF</sequence>
<reference evidence="4" key="1">
    <citation type="submission" date="2021-01" db="EMBL/GenBank/DDBJ databases">
        <authorList>
            <person name="Corre E."/>
            <person name="Pelletier E."/>
            <person name="Niang G."/>
            <person name="Scheremetjew M."/>
            <person name="Finn R."/>
            <person name="Kale V."/>
            <person name="Holt S."/>
            <person name="Cochrane G."/>
            <person name="Meng A."/>
            <person name="Brown T."/>
            <person name="Cohen L."/>
        </authorList>
    </citation>
    <scope>NUCLEOTIDE SEQUENCE</scope>
    <source>
        <strain evidence="4">GSO104</strain>
    </source>
</reference>
<dbReference type="PROSITE" id="PS01129">
    <property type="entry name" value="PSI_RLU"/>
    <property type="match status" value="1"/>
</dbReference>
<dbReference type="AlphaFoldDB" id="A0A7S4QYA8"/>
<comment type="similarity">
    <text evidence="1">Belongs to the pseudouridine synthase RluA family.</text>
</comment>
<dbReference type="SUPFAM" id="SSF55120">
    <property type="entry name" value="Pseudouridine synthase"/>
    <property type="match status" value="1"/>
</dbReference>
<accession>A0A7S4QYA8</accession>
<proteinExistence type="inferred from homology"/>
<dbReference type="InterPro" id="IPR020103">
    <property type="entry name" value="PsdUridine_synth_cat_dom_sf"/>
</dbReference>
<dbReference type="GO" id="GO:0000455">
    <property type="term" value="P:enzyme-directed rRNA pseudouridine synthesis"/>
    <property type="evidence" value="ECO:0007669"/>
    <property type="project" value="TreeGrafter"/>
</dbReference>
<dbReference type="PANTHER" id="PTHR21600:SF87">
    <property type="entry name" value="RNA PSEUDOURIDYLATE SYNTHASE DOMAIN-CONTAINING PROTEIN 1"/>
    <property type="match status" value="1"/>
</dbReference>
<protein>
    <recommendedName>
        <fullName evidence="3">Pseudouridine synthase RsuA/RluA-like domain-containing protein</fullName>
    </recommendedName>
</protein>
<evidence type="ECO:0000313" key="4">
    <source>
        <dbReference type="EMBL" id="CAE4597707.1"/>
    </source>
</evidence>
<evidence type="ECO:0000259" key="3">
    <source>
        <dbReference type="Pfam" id="PF00849"/>
    </source>
</evidence>
<feature type="domain" description="Pseudouridine synthase RsuA/RluA-like" evidence="3">
    <location>
        <begin position="111"/>
        <end position="343"/>
    </location>
</feature>
<evidence type="ECO:0000256" key="1">
    <source>
        <dbReference type="ARBA" id="ARBA00010876"/>
    </source>
</evidence>
<organism evidence="4">
    <name type="scientific">Ditylum brightwellii</name>
    <dbReference type="NCBI Taxonomy" id="49249"/>
    <lineage>
        <taxon>Eukaryota</taxon>
        <taxon>Sar</taxon>
        <taxon>Stramenopiles</taxon>
        <taxon>Ochrophyta</taxon>
        <taxon>Bacillariophyta</taxon>
        <taxon>Mediophyceae</taxon>
        <taxon>Lithodesmiophycidae</taxon>
        <taxon>Lithodesmiales</taxon>
        <taxon>Lithodesmiaceae</taxon>
        <taxon>Ditylum</taxon>
    </lineage>
</organism>
<name>A0A7S4QYA8_9STRA</name>
<feature type="region of interest" description="Disordered" evidence="2">
    <location>
        <begin position="47"/>
        <end position="71"/>
    </location>
</feature>
<dbReference type="InterPro" id="IPR050188">
    <property type="entry name" value="RluA_PseudoU_synthase"/>
</dbReference>
<dbReference type="EMBL" id="HBNS01012268">
    <property type="protein sequence ID" value="CAE4597707.1"/>
    <property type="molecule type" value="Transcribed_RNA"/>
</dbReference>
<dbReference type="GO" id="GO:0003723">
    <property type="term" value="F:RNA binding"/>
    <property type="evidence" value="ECO:0007669"/>
    <property type="project" value="InterPro"/>
</dbReference>